<accession>J4C934</accession>
<dbReference type="OMA" id="GNEMTPK"/>
<comment type="subcellular location">
    <subcellularLocation>
        <location evidence="1">Nucleus</location>
    </subcellularLocation>
</comment>
<dbReference type="GO" id="GO:0046540">
    <property type="term" value="C:U4/U6 x U5 tri-snRNP complex"/>
    <property type="evidence" value="ECO:0007669"/>
    <property type="project" value="TreeGrafter"/>
</dbReference>
<feature type="region of interest" description="Disordered" evidence="4">
    <location>
        <begin position="26"/>
        <end position="46"/>
    </location>
</feature>
<dbReference type="VEuPathDB" id="PiroplasmaDB:TOT_040000928"/>
<dbReference type="AlphaFoldDB" id="J4C934"/>
<dbReference type="eggNOG" id="KOG2217">
    <property type="taxonomic scope" value="Eukaryota"/>
</dbReference>
<dbReference type="RefSeq" id="XP_009692144.1">
    <property type="nucleotide sequence ID" value="XM_009693849.1"/>
</dbReference>
<evidence type="ECO:0000256" key="2">
    <source>
        <dbReference type="ARBA" id="ARBA00006076"/>
    </source>
</evidence>
<dbReference type="EMBL" id="AP011949">
    <property type="protein sequence ID" value="BAM41843.1"/>
    <property type="molecule type" value="Genomic_DNA"/>
</dbReference>
<dbReference type="PANTHER" id="PTHR14152:SF5">
    <property type="entry name" value="U4_U6.U5 TRI-SNRNP-ASSOCIATED PROTEIN 1"/>
    <property type="match status" value="1"/>
</dbReference>
<feature type="compositionally biased region" description="Basic and acidic residues" evidence="4">
    <location>
        <begin position="131"/>
        <end position="153"/>
    </location>
</feature>
<dbReference type="PANTHER" id="PTHR14152">
    <property type="entry name" value="SQUAMOUS CELL CARCINOMA ANTIGEN RECOGNISED BY CYTOTOXIC T LYMPHOCYTES"/>
    <property type="match status" value="1"/>
</dbReference>
<evidence type="ECO:0000256" key="4">
    <source>
        <dbReference type="SAM" id="MobiDB-lite"/>
    </source>
</evidence>
<gene>
    <name evidence="5" type="ORF">TOT_040000928</name>
</gene>
<protein>
    <recommendedName>
        <fullName evidence="7">SART-1 family protein</fullName>
    </recommendedName>
</protein>
<dbReference type="KEGG" id="tot:TOT_040000928"/>
<evidence type="ECO:0000313" key="6">
    <source>
        <dbReference type="Proteomes" id="UP000003786"/>
    </source>
</evidence>
<organism evidence="5 6">
    <name type="scientific">Theileria orientalis strain Shintoku</name>
    <dbReference type="NCBI Taxonomy" id="869250"/>
    <lineage>
        <taxon>Eukaryota</taxon>
        <taxon>Sar</taxon>
        <taxon>Alveolata</taxon>
        <taxon>Apicomplexa</taxon>
        <taxon>Aconoidasida</taxon>
        <taxon>Piroplasmida</taxon>
        <taxon>Theileriidae</taxon>
        <taxon>Theileria</taxon>
    </lineage>
</organism>
<evidence type="ECO:0000256" key="3">
    <source>
        <dbReference type="ARBA" id="ARBA00023242"/>
    </source>
</evidence>
<dbReference type="Pfam" id="PF03343">
    <property type="entry name" value="SART-1"/>
    <property type="match status" value="2"/>
</dbReference>
<proteinExistence type="inferred from homology"/>
<evidence type="ECO:0008006" key="7">
    <source>
        <dbReference type="Google" id="ProtNLM"/>
    </source>
</evidence>
<dbReference type="OrthoDB" id="5583at2759"/>
<dbReference type="GO" id="GO:0000481">
    <property type="term" value="P:maturation of 5S rRNA"/>
    <property type="evidence" value="ECO:0007669"/>
    <property type="project" value="TreeGrafter"/>
</dbReference>
<feature type="region of interest" description="Disordered" evidence="4">
    <location>
        <begin position="121"/>
        <end position="153"/>
    </location>
</feature>
<comment type="similarity">
    <text evidence="2">Belongs to the SNU66/SART1 family.</text>
</comment>
<reference evidence="5 6" key="1">
    <citation type="journal article" date="2012" name="MBio">
        <title>Comparative genome analysis of three eukaryotic parasites with differing abilities to transform leukocytes reveals key mediators of Theileria-induced leukocyte transformation.</title>
        <authorList>
            <person name="Hayashida K."/>
            <person name="Hara Y."/>
            <person name="Abe T."/>
            <person name="Yamasaki C."/>
            <person name="Toyoda A."/>
            <person name="Kosuge T."/>
            <person name="Suzuki Y."/>
            <person name="Sato Y."/>
            <person name="Kawashima S."/>
            <person name="Katayama T."/>
            <person name="Wakaguri H."/>
            <person name="Inoue N."/>
            <person name="Homma K."/>
            <person name="Tada-Umezaki M."/>
            <person name="Yagi Y."/>
            <person name="Fujii Y."/>
            <person name="Habara T."/>
            <person name="Kanehisa M."/>
            <person name="Watanabe H."/>
            <person name="Ito K."/>
            <person name="Gojobori T."/>
            <person name="Sugawara H."/>
            <person name="Imanishi T."/>
            <person name="Weir W."/>
            <person name="Gardner M."/>
            <person name="Pain A."/>
            <person name="Shiels B."/>
            <person name="Hattori M."/>
            <person name="Nene V."/>
            <person name="Sugimoto C."/>
        </authorList>
    </citation>
    <scope>NUCLEOTIDE SEQUENCE [LARGE SCALE GENOMIC DNA]</scope>
    <source>
        <strain evidence="5 6">Shintoku</strain>
    </source>
</reference>
<evidence type="ECO:0000313" key="5">
    <source>
        <dbReference type="EMBL" id="BAM41843.1"/>
    </source>
</evidence>
<dbReference type="InterPro" id="IPR005011">
    <property type="entry name" value="SNU66/SART1"/>
</dbReference>
<sequence length="558" mass="63954">MPTDDDSITSFTVDQTNELRAKLGLKPLITSTPETKKEPENTGQDTEEVIERLNEVRRRRARESLIKGGSIADSIRKGESISNKRKKYANETEEVDTLDLLTWSKKMGSVSKRTITQAENEVTYSDEEEETNKKDGDQRSGLKSKDTKDKGDSSKIKVLHKINELDLVKGDGVTLTLKDVGVLEAEAAGISDLDFLENVELVDMKKDKKKMEQKMRNQYGNYVPYEEDDGLNTGFLKHYDDKIKETQGLKLTSLANEDDGFFIKINEQENIERELEDENKTYETISKSKSKNDLVDETDIFMTLSQKKNKLKRKTKQMNWDKIFTKEDVVEFDLSNIVPTKIKKDIATVDDDDDDQLYNKISNHRRRVKIKEVKSEDTTDVKPYVELDTTNEGKAIEITATTEFINVVKTPMEKIMDQESEPKYNLSTGDHEVKDEDPNTLAEVPLGDGISAALSYIKQRGDFIEKKADARSKEVQLNYLDSYGNEMTPKEAFRHISWIFHGKKPSMNKIERKVRRMERERLARQNPVEGLPTMKALFSHQAKEETTHLVLTGNRNNN</sequence>
<evidence type="ECO:0000256" key="1">
    <source>
        <dbReference type="ARBA" id="ARBA00004123"/>
    </source>
</evidence>
<name>J4C934_THEOR</name>
<dbReference type="STRING" id="869250.J4C934"/>
<dbReference type="GO" id="GO:0045292">
    <property type="term" value="P:mRNA cis splicing, via spliceosome"/>
    <property type="evidence" value="ECO:0007669"/>
    <property type="project" value="TreeGrafter"/>
</dbReference>
<keyword evidence="3" id="KW-0539">Nucleus</keyword>
<dbReference type="Proteomes" id="UP000003786">
    <property type="component" value="Chromosome 4"/>
</dbReference>
<dbReference type="GeneID" id="20716948"/>
<keyword evidence="6" id="KW-1185">Reference proteome</keyword>